<reference evidence="1" key="1">
    <citation type="submission" date="2019-10" db="EMBL/GenBank/DDBJ databases">
        <title>The sequence and de novo assembly of the wild yak genome.</title>
        <authorList>
            <person name="Liu Y."/>
        </authorList>
    </citation>
    <scope>NUCLEOTIDE SEQUENCE [LARGE SCALE GENOMIC DNA]</scope>
    <source>
        <strain evidence="1">WY2019</strain>
    </source>
</reference>
<sequence length="138" mass="15620">MKKAMPGDLSNAMKEDGDVGQTFRGIRWEREHKALYQTSLCNFVFNEFLLQCNILSATEKATLLHAGRCVLSGHWAHVPPRQTLQRHPALQHNGMLLFSAVLYVIPENDLLAGVFLNLKNVFTLYHARLQNENTGLDC</sequence>
<evidence type="ECO:0000313" key="1">
    <source>
        <dbReference type="EMBL" id="MXQ84798.1"/>
    </source>
</evidence>
<dbReference type="Proteomes" id="UP000322234">
    <property type="component" value="Unassembled WGS sequence"/>
</dbReference>
<gene>
    <name evidence="1" type="ORF">E5288_WYG016660</name>
</gene>
<name>A0A6B0R3Q2_9CETA</name>
<protein>
    <submittedName>
        <fullName evidence="1">Uncharacterized protein</fullName>
    </submittedName>
</protein>
<dbReference type="AlphaFoldDB" id="A0A6B0R3Q2"/>
<evidence type="ECO:0000313" key="2">
    <source>
        <dbReference type="Proteomes" id="UP000322234"/>
    </source>
</evidence>
<organism evidence="1 2">
    <name type="scientific">Bos mutus</name>
    <name type="common">wild yak</name>
    <dbReference type="NCBI Taxonomy" id="72004"/>
    <lineage>
        <taxon>Eukaryota</taxon>
        <taxon>Metazoa</taxon>
        <taxon>Chordata</taxon>
        <taxon>Craniata</taxon>
        <taxon>Vertebrata</taxon>
        <taxon>Euteleostomi</taxon>
        <taxon>Mammalia</taxon>
        <taxon>Eutheria</taxon>
        <taxon>Laurasiatheria</taxon>
        <taxon>Artiodactyla</taxon>
        <taxon>Ruminantia</taxon>
        <taxon>Pecora</taxon>
        <taxon>Bovidae</taxon>
        <taxon>Bovinae</taxon>
        <taxon>Bos</taxon>
    </lineage>
</organism>
<keyword evidence="2" id="KW-1185">Reference proteome</keyword>
<proteinExistence type="predicted"/>
<dbReference type="EMBL" id="VBQZ03000022">
    <property type="protein sequence ID" value="MXQ84798.1"/>
    <property type="molecule type" value="Genomic_DNA"/>
</dbReference>
<comment type="caution">
    <text evidence="1">The sequence shown here is derived from an EMBL/GenBank/DDBJ whole genome shotgun (WGS) entry which is preliminary data.</text>
</comment>
<accession>A0A6B0R3Q2</accession>